<gene>
    <name evidence="2" type="ORF">A3207_04015</name>
</gene>
<evidence type="ECO:0000313" key="2">
    <source>
        <dbReference type="EMBL" id="TQS81577.1"/>
    </source>
</evidence>
<protein>
    <recommendedName>
        <fullName evidence="1">HNH nuclease domain-containing protein</fullName>
    </recommendedName>
</protein>
<proteinExistence type="predicted"/>
<feature type="domain" description="HNH nuclease" evidence="1">
    <location>
        <begin position="124"/>
        <end position="196"/>
    </location>
</feature>
<dbReference type="SMART" id="SM00507">
    <property type="entry name" value="HNHc"/>
    <property type="match status" value="1"/>
</dbReference>
<comment type="caution">
    <text evidence="2">The sequence shown here is derived from an EMBL/GenBank/DDBJ whole genome shotgun (WGS) entry which is preliminary data.</text>
</comment>
<organism evidence="2 3">
    <name type="scientific">Candidatus Methanomassiliicoccus intestinalis</name>
    <dbReference type="NCBI Taxonomy" id="1406512"/>
    <lineage>
        <taxon>Archaea</taxon>
        <taxon>Methanobacteriati</taxon>
        <taxon>Thermoplasmatota</taxon>
        <taxon>Thermoplasmata</taxon>
        <taxon>Methanomassiliicoccales</taxon>
        <taxon>Methanomassiliicoccaceae</taxon>
        <taxon>Methanomassiliicoccus</taxon>
    </lineage>
</organism>
<sequence length="221" mass="26231">MPDFCLHRLDPLRESHCGLLNDDGTYKMTKETGMPIFCTKEVLRKCPYRNGEIRTLEFCPYCKKRHYAGSGEQKLCKEKHNVNEAFTELRKEFSQPPKYYPDGTRKPIYSDWTEDWIRVYLWRNIRQRILRRDKYTCQDCGAEFGKSSRKVYDPSLRHGKGGYKKESLEVHHIIPRSLGGSDHPGNLKTLCPDCHKKYGELHRTRCKRICYEDEDFIDPWE</sequence>
<dbReference type="EMBL" id="LVVT01000022">
    <property type="protein sequence ID" value="TQS81577.1"/>
    <property type="molecule type" value="Genomic_DNA"/>
</dbReference>
<dbReference type="InterPro" id="IPR003615">
    <property type="entry name" value="HNH_nuc"/>
</dbReference>
<accession>A0A8J8TEG6</accession>
<dbReference type="AlphaFoldDB" id="A0A8J8TEG6"/>
<evidence type="ECO:0000259" key="1">
    <source>
        <dbReference type="SMART" id="SM00507"/>
    </source>
</evidence>
<dbReference type="RefSeq" id="WP_400256389.1">
    <property type="nucleotide sequence ID" value="NZ_CAYAYE010000017.1"/>
</dbReference>
<dbReference type="InterPro" id="IPR002711">
    <property type="entry name" value="HNH"/>
</dbReference>
<dbReference type="Pfam" id="PF01844">
    <property type="entry name" value="HNH"/>
    <property type="match status" value="1"/>
</dbReference>
<name>A0A8J8TEG6_9ARCH</name>
<dbReference type="GO" id="GO:0004519">
    <property type="term" value="F:endonuclease activity"/>
    <property type="evidence" value="ECO:0007669"/>
    <property type="project" value="InterPro"/>
</dbReference>
<dbReference type="GO" id="GO:0008270">
    <property type="term" value="F:zinc ion binding"/>
    <property type="evidence" value="ECO:0007669"/>
    <property type="project" value="InterPro"/>
</dbReference>
<evidence type="ECO:0000313" key="3">
    <source>
        <dbReference type="Proteomes" id="UP000752814"/>
    </source>
</evidence>
<dbReference type="Gene3D" id="1.10.30.50">
    <property type="match status" value="1"/>
</dbReference>
<reference evidence="2" key="1">
    <citation type="submission" date="2016-03" db="EMBL/GenBank/DDBJ databases">
        <authorList>
            <person name="Borrel G."/>
            <person name="Mccann A."/>
            <person name="O'Toole P.W."/>
        </authorList>
    </citation>
    <scope>NUCLEOTIDE SEQUENCE</scope>
    <source>
        <strain evidence="2">183</strain>
    </source>
</reference>
<dbReference type="GO" id="GO:0003676">
    <property type="term" value="F:nucleic acid binding"/>
    <property type="evidence" value="ECO:0007669"/>
    <property type="project" value="InterPro"/>
</dbReference>
<dbReference type="Proteomes" id="UP000752814">
    <property type="component" value="Unassembled WGS sequence"/>
</dbReference>
<dbReference type="CDD" id="cd00085">
    <property type="entry name" value="HNHc"/>
    <property type="match status" value="1"/>
</dbReference>